<dbReference type="Proteomes" id="UP000807353">
    <property type="component" value="Unassembled WGS sequence"/>
</dbReference>
<reference evidence="1" key="1">
    <citation type="submission" date="2020-11" db="EMBL/GenBank/DDBJ databases">
        <authorList>
            <consortium name="DOE Joint Genome Institute"/>
            <person name="Ahrendt S."/>
            <person name="Riley R."/>
            <person name="Andreopoulos W."/>
            <person name="Labutti K."/>
            <person name="Pangilinan J."/>
            <person name="Ruiz-Duenas F.J."/>
            <person name="Barrasa J.M."/>
            <person name="Sanchez-Garcia M."/>
            <person name="Camarero S."/>
            <person name="Miyauchi S."/>
            <person name="Serrano A."/>
            <person name="Linde D."/>
            <person name="Babiker R."/>
            <person name="Drula E."/>
            <person name="Ayuso-Fernandez I."/>
            <person name="Pacheco R."/>
            <person name="Padilla G."/>
            <person name="Ferreira P."/>
            <person name="Barriuso J."/>
            <person name="Kellner H."/>
            <person name="Castanera R."/>
            <person name="Alfaro M."/>
            <person name="Ramirez L."/>
            <person name="Pisabarro A.G."/>
            <person name="Kuo A."/>
            <person name="Tritt A."/>
            <person name="Lipzen A."/>
            <person name="He G."/>
            <person name="Yan M."/>
            <person name="Ng V."/>
            <person name="Cullen D."/>
            <person name="Martin F."/>
            <person name="Rosso M.-N."/>
            <person name="Henrissat B."/>
            <person name="Hibbett D."/>
            <person name="Martinez A.T."/>
            <person name="Grigoriev I.V."/>
        </authorList>
    </citation>
    <scope>NUCLEOTIDE SEQUENCE</scope>
    <source>
        <strain evidence="1">CBS 247.69</strain>
    </source>
</reference>
<proteinExistence type="predicted"/>
<dbReference type="EMBL" id="MU150250">
    <property type="protein sequence ID" value="KAF9464934.1"/>
    <property type="molecule type" value="Genomic_DNA"/>
</dbReference>
<dbReference type="OrthoDB" id="3232941at2759"/>
<evidence type="ECO:0000313" key="2">
    <source>
        <dbReference type="Proteomes" id="UP000807353"/>
    </source>
</evidence>
<protein>
    <submittedName>
        <fullName evidence="1">Uncharacterized protein</fullName>
    </submittedName>
</protein>
<sequence length="385" mass="43583">MAKILLGCVAGAMPSKAVKAVRAILDFIYLAQYSTHDEETLQYMEDALQSWRVNRSFFTDSLLPIQNHFNIPKFHSLIHYIQSIHYFGATDNYNSELFERLHIDFAKLGWRASNKRDEFPQMITWLSRHEKISAFNQYLNIPILESDSDQPLQSPTPLSKRIPYTIAKTPNYPNQSIHNIALSHSAPLFQKHLKEYLNAFLPRGVRTSSTRAELFPLPFSRVDVFHQFKFHPSSLQDDIADENDAVKAVPKSKALPNGRFDPVIVITGDSAESTGLAGTRIGRARVVFKLPTHLDVLGQVISAPTSWPREPLAYVEWYSRLSTSPDEATGMYSVKPLSSTQGNIVPLSNIRQSCMLIPRWTKDPAETKWSTHDVLGNAKSFLVNN</sequence>
<keyword evidence="2" id="KW-1185">Reference proteome</keyword>
<accession>A0A9P6CLI4</accession>
<dbReference type="AlphaFoldDB" id="A0A9P6CLI4"/>
<organism evidence="1 2">
    <name type="scientific">Collybia nuda</name>
    <dbReference type="NCBI Taxonomy" id="64659"/>
    <lineage>
        <taxon>Eukaryota</taxon>
        <taxon>Fungi</taxon>
        <taxon>Dikarya</taxon>
        <taxon>Basidiomycota</taxon>
        <taxon>Agaricomycotina</taxon>
        <taxon>Agaricomycetes</taxon>
        <taxon>Agaricomycetidae</taxon>
        <taxon>Agaricales</taxon>
        <taxon>Tricholomatineae</taxon>
        <taxon>Clitocybaceae</taxon>
        <taxon>Collybia</taxon>
    </lineage>
</organism>
<evidence type="ECO:0000313" key="1">
    <source>
        <dbReference type="EMBL" id="KAF9464934.1"/>
    </source>
</evidence>
<comment type="caution">
    <text evidence="1">The sequence shown here is derived from an EMBL/GenBank/DDBJ whole genome shotgun (WGS) entry which is preliminary data.</text>
</comment>
<name>A0A9P6CLI4_9AGAR</name>
<gene>
    <name evidence="1" type="ORF">BDZ94DRAFT_1350511</name>
</gene>